<dbReference type="InterPro" id="IPR023614">
    <property type="entry name" value="Porin_dom_sf"/>
</dbReference>
<proteinExistence type="predicted"/>
<protein>
    <recommendedName>
        <fullName evidence="5">TonB-dependent receptor</fullName>
    </recommendedName>
</protein>
<gene>
    <name evidence="3" type="ORF">H8N03_21740</name>
</gene>
<evidence type="ECO:0000313" key="3">
    <source>
        <dbReference type="EMBL" id="MBC5785578.1"/>
    </source>
</evidence>
<dbReference type="SUPFAM" id="SSF56935">
    <property type="entry name" value="Porins"/>
    <property type="match status" value="1"/>
</dbReference>
<comment type="caution">
    <text evidence="3">The sequence shown here is derived from an EMBL/GenBank/DDBJ whole genome shotgun (WGS) entry which is preliminary data.</text>
</comment>
<evidence type="ECO:0008006" key="5">
    <source>
        <dbReference type="Google" id="ProtNLM"/>
    </source>
</evidence>
<feature type="compositionally biased region" description="Low complexity" evidence="2">
    <location>
        <begin position="1"/>
        <end position="20"/>
    </location>
</feature>
<dbReference type="EMBL" id="JACORT010000011">
    <property type="protein sequence ID" value="MBC5785578.1"/>
    <property type="molecule type" value="Genomic_DNA"/>
</dbReference>
<dbReference type="Proteomes" id="UP000608513">
    <property type="component" value="Unassembled WGS sequence"/>
</dbReference>
<keyword evidence="1" id="KW-0175">Coiled coil</keyword>
<keyword evidence="4" id="KW-1185">Reference proteome</keyword>
<feature type="region of interest" description="Disordered" evidence="2">
    <location>
        <begin position="1"/>
        <end position="24"/>
    </location>
</feature>
<name>A0A923SDQ4_9BURK</name>
<accession>A0A923SDQ4</accession>
<evidence type="ECO:0000256" key="1">
    <source>
        <dbReference type="SAM" id="Coils"/>
    </source>
</evidence>
<reference evidence="3" key="1">
    <citation type="submission" date="2020-08" db="EMBL/GenBank/DDBJ databases">
        <title>Ramlibacter sp. USB13 16S ribosomal RNA gene genome sequencing and assembly.</title>
        <authorList>
            <person name="Kang M."/>
        </authorList>
    </citation>
    <scope>NUCLEOTIDE SEQUENCE</scope>
    <source>
        <strain evidence="3">USB13</strain>
    </source>
</reference>
<evidence type="ECO:0000256" key="2">
    <source>
        <dbReference type="SAM" id="MobiDB-lite"/>
    </source>
</evidence>
<dbReference type="AlphaFoldDB" id="A0A923SDQ4"/>
<evidence type="ECO:0000313" key="4">
    <source>
        <dbReference type="Proteomes" id="UP000608513"/>
    </source>
</evidence>
<sequence>MLCLAAGSAAAQPASPSSPSDTQALRRELDAMRAEYEQRIRALEQRLQAAEAKAATQPPASVPTPAPASAVAAAPAAAPSTAGRSLLDISMILSGQYTSTQLDPSTYRIRGFPLPTDAEAGPGTRGFSLSETELTLGANIDPYFRGQATFAVTPENEIEVEEAYVQTTALGRGLTVKAGRFFSSIGYLNSQHRHTWDFADAPLAYQAMLGGQFGDDGLQLAWVAPTDRFLELRAEVGRGRSFPGSDTSRNGLGAAALSAHVGDDIGDSHSWRAGLSYLQAKATDQELAETDTAGNAITNTFTGRTKVWIADAVYRWAPNGNPKVRNFKLQGEYLQARRDGDLVVDSEGAASPGTYAAKQSGWYLQGVYQFMPRWRAGLRTERLSPGTPDFGVNAGLVDLGSGTPRRNTLMLEHNPSEFSRVRLQVAQDRARGNGGSDLQWWLQYQMSLGAHGAHGF</sequence>
<feature type="coiled-coil region" evidence="1">
    <location>
        <begin position="26"/>
        <end position="53"/>
    </location>
</feature>
<organism evidence="3 4">
    <name type="scientific">Ramlibacter cellulosilyticus</name>
    <dbReference type="NCBI Taxonomy" id="2764187"/>
    <lineage>
        <taxon>Bacteria</taxon>
        <taxon>Pseudomonadati</taxon>
        <taxon>Pseudomonadota</taxon>
        <taxon>Betaproteobacteria</taxon>
        <taxon>Burkholderiales</taxon>
        <taxon>Comamonadaceae</taxon>
        <taxon>Ramlibacter</taxon>
    </lineage>
</organism>
<dbReference type="Gene3D" id="2.40.160.10">
    <property type="entry name" value="Porin"/>
    <property type="match status" value="1"/>
</dbReference>